<comment type="catalytic activity">
    <reaction evidence="16">
        <text>1-O-(1Z-octadecenyl)-sn-glycero-3-phospho-N-hexadecanoyl-ethanolamine + H2O = 1-O-(1Z-octadecenyl)-sn-glycero-3-phosphate + N-hexadecanoylethanolamine + H(+)</text>
        <dbReference type="Rhea" id="RHEA:53184"/>
        <dbReference type="ChEBI" id="CHEBI:15377"/>
        <dbReference type="ChEBI" id="CHEBI:15378"/>
        <dbReference type="ChEBI" id="CHEBI:71464"/>
        <dbReference type="ChEBI" id="CHEBI:137009"/>
        <dbReference type="ChEBI" id="CHEBI:137017"/>
    </reaction>
    <physiologicalReaction direction="left-to-right" evidence="16">
        <dbReference type="Rhea" id="RHEA:53185"/>
    </physiologicalReaction>
</comment>
<evidence type="ECO:0000256" key="16">
    <source>
        <dbReference type="ARBA" id="ARBA00048580"/>
    </source>
</evidence>
<dbReference type="GO" id="GO:0004622">
    <property type="term" value="F:phosphatidylcholine lysophospholipase activity"/>
    <property type="evidence" value="ECO:0007669"/>
    <property type="project" value="TreeGrafter"/>
</dbReference>
<protein>
    <recommendedName>
        <fullName evidence="19">Lysophospholipase D GDPD3</fullName>
    </recommendedName>
    <alternativeName>
        <fullName evidence="21">Glycerophosphodiester phosphodiesterase 7</fullName>
    </alternativeName>
    <alternativeName>
        <fullName evidence="20">Glycerophosphodiester phosphodiesterase domain-containing protein 3</fullName>
    </alternativeName>
</protein>
<dbReference type="Proteomes" id="UP000000715">
    <property type="component" value="Unplaced"/>
</dbReference>
<gene>
    <name evidence="26" type="primary">GDPD3</name>
</gene>
<feature type="domain" description="GP-PDE" evidence="24">
    <location>
        <begin position="165"/>
        <end position="434"/>
    </location>
</feature>
<evidence type="ECO:0000256" key="6">
    <source>
        <dbReference type="ARBA" id="ARBA00022692"/>
    </source>
</evidence>
<evidence type="ECO:0000256" key="13">
    <source>
        <dbReference type="ARBA" id="ARBA00036083"/>
    </source>
</evidence>
<evidence type="ECO:0000256" key="10">
    <source>
        <dbReference type="ARBA" id="ARBA00022989"/>
    </source>
</evidence>
<feature type="compositionally biased region" description="Polar residues" evidence="22">
    <location>
        <begin position="1"/>
        <end position="12"/>
    </location>
</feature>
<comment type="function">
    <text evidence="18">Hydrolyzes lysoglycerophospholipids to produce lysophosphatidic acid (LPA) and the corresponding amines. Shows a preference for 1-O-alkyl-sn-glycero-3-phosphocholine (lyso-PAF), lysophosphatidylcholine (lyso-PC) and N-acylethanolamine lysophospholipids. Does not display glycerophosphodiester phosphodiesterase activity, since it cannot hydrolyze either glycerophosphoinositol or glycerophosphocholine.</text>
</comment>
<evidence type="ECO:0000256" key="11">
    <source>
        <dbReference type="ARBA" id="ARBA00023098"/>
    </source>
</evidence>
<proteinExistence type="inferred from homology"/>
<feature type="compositionally biased region" description="Polar residues" evidence="22">
    <location>
        <begin position="93"/>
        <end position="108"/>
    </location>
</feature>
<evidence type="ECO:0000256" key="1">
    <source>
        <dbReference type="ARBA" id="ARBA00004141"/>
    </source>
</evidence>
<evidence type="ECO:0000256" key="15">
    <source>
        <dbReference type="ARBA" id="ARBA00047538"/>
    </source>
</evidence>
<comment type="catalytic activity">
    <reaction evidence="17">
        <text>N,1-di-(9Z-octadecenoyl)-sn-glycero-3-phosphoethanolamine + H2O = N-(9Z-octadecenoyl) ethanolamine + 1-(9Z-octadecenoyl)-sn-glycero-3-phosphate + H(+)</text>
        <dbReference type="Rhea" id="RHEA:56460"/>
        <dbReference type="ChEBI" id="CHEBI:15377"/>
        <dbReference type="ChEBI" id="CHEBI:15378"/>
        <dbReference type="ChEBI" id="CHEBI:71466"/>
        <dbReference type="ChEBI" id="CHEBI:74544"/>
        <dbReference type="ChEBI" id="CHEBI:85222"/>
    </reaction>
    <physiologicalReaction direction="left-to-right" evidence="17">
        <dbReference type="Rhea" id="RHEA:56461"/>
    </physiologicalReaction>
</comment>
<keyword evidence="8" id="KW-0378">Hydrolase</keyword>
<feature type="region of interest" description="Disordered" evidence="22">
    <location>
        <begin position="1"/>
        <end position="108"/>
    </location>
</feature>
<keyword evidence="25" id="KW-1185">Reference proteome</keyword>
<dbReference type="InterPro" id="IPR052271">
    <property type="entry name" value="GDPD-Related"/>
</dbReference>
<name>A0A8U0T4A8_MUSPF</name>
<dbReference type="GO" id="GO:0048471">
    <property type="term" value="C:perinuclear region of cytoplasm"/>
    <property type="evidence" value="ECO:0007669"/>
    <property type="project" value="UniProtKB-SubCell"/>
</dbReference>
<evidence type="ECO:0000256" key="20">
    <source>
        <dbReference type="ARBA" id="ARBA00081582"/>
    </source>
</evidence>
<keyword evidence="12 23" id="KW-0472">Membrane</keyword>
<dbReference type="GO" id="GO:0070291">
    <property type="term" value="P:N-acylethanolamine metabolic process"/>
    <property type="evidence" value="ECO:0007669"/>
    <property type="project" value="UniProtKB-ARBA"/>
</dbReference>
<evidence type="ECO:0000256" key="23">
    <source>
        <dbReference type="SAM" id="Phobius"/>
    </source>
</evidence>
<evidence type="ECO:0000256" key="22">
    <source>
        <dbReference type="SAM" id="MobiDB-lite"/>
    </source>
</evidence>
<dbReference type="PANTHER" id="PTHR42758:SF3">
    <property type="entry name" value="LYSOPHOSPHOLIPASE D GDPD3"/>
    <property type="match status" value="1"/>
</dbReference>
<keyword evidence="7" id="KW-0479">Metal-binding</keyword>
<dbReference type="Gene3D" id="3.20.20.190">
    <property type="entry name" value="Phosphatidylinositol (PI) phosphodiesterase"/>
    <property type="match status" value="1"/>
</dbReference>
<keyword evidence="11" id="KW-0443">Lipid metabolism</keyword>
<keyword evidence="6 23" id="KW-0812">Transmembrane</keyword>
<dbReference type="KEGG" id="mpuf:101683360"/>
<dbReference type="FunFam" id="3.20.20.190:FF:000033">
    <property type="entry name" value="Glycerophosphodiester phosphodiesterase domain containing 3"/>
    <property type="match status" value="1"/>
</dbReference>
<comment type="catalytic activity">
    <reaction evidence="15">
        <text>N-hexadecanoyl-1-(9Z-octadecenoyl)-sn-glycero-3-phosphoethanolamine + H2O = N-hexadecanoylethanolamine + 1-(9Z-octadecenoyl)-sn-glycero-3-phosphate + H(+)</text>
        <dbReference type="Rhea" id="RHEA:53168"/>
        <dbReference type="ChEBI" id="CHEBI:15377"/>
        <dbReference type="ChEBI" id="CHEBI:15378"/>
        <dbReference type="ChEBI" id="CHEBI:71464"/>
        <dbReference type="ChEBI" id="CHEBI:74544"/>
        <dbReference type="ChEBI" id="CHEBI:85217"/>
    </reaction>
    <physiologicalReaction direction="left-to-right" evidence="15">
        <dbReference type="Rhea" id="RHEA:53169"/>
    </physiologicalReaction>
</comment>
<keyword evidence="10 23" id="KW-1133">Transmembrane helix</keyword>
<dbReference type="GO" id="GO:0046475">
    <property type="term" value="P:glycerophospholipid catabolic process"/>
    <property type="evidence" value="ECO:0007669"/>
    <property type="project" value="TreeGrafter"/>
</dbReference>
<feature type="transmembrane region" description="Helical" evidence="23">
    <location>
        <begin position="130"/>
        <end position="149"/>
    </location>
</feature>
<sequence length="456" mass="50256">MAWGSLSYTPATSPCGGEGEACSIPRGSGGLVSPQCGPGEAGVRGAGKGLKVGEPELREASLPPLPHPQPSPAAWPQARSRLSRSQGCGGDQWRSQPSPARQSAEVVQSIRNSGVHAAGAPRGGEAMSAVLYYALAALGSYVLLSVFFLRRPRLLHTPWAPAFLPRLGAHRAGSGERLEHTLEAMENSMAQRSDFLELDCQLTRDGVVVVSHDENLSRQSGVNRDVSSLNFEELPLYKEELEVYFSPGHFAHGTDRHMMSLEDVFQRFPRLPMSVEIKSVNEELIHKVAGLVRHFGRSEITIWASEKSSVMRKCRAANPEMPFAFTISRGLWLVLVYYLGLLPFVRIPERFFICFLPSIINRTYFPFSRPGLNKLAAVVSKWLIMRKSLIQHLEQRGVQVIFWCLNEESDFEAAYGLGATGVITDYPTALRRYLDNHRGAAQTSEALTLSSVSLPQ</sequence>
<dbReference type="GeneID" id="101683360"/>
<evidence type="ECO:0000256" key="2">
    <source>
        <dbReference type="ARBA" id="ARBA00004240"/>
    </source>
</evidence>
<evidence type="ECO:0000256" key="21">
    <source>
        <dbReference type="ARBA" id="ARBA00082474"/>
    </source>
</evidence>
<dbReference type="GO" id="GO:0005789">
    <property type="term" value="C:endoplasmic reticulum membrane"/>
    <property type="evidence" value="ECO:0007669"/>
    <property type="project" value="TreeGrafter"/>
</dbReference>
<evidence type="ECO:0000256" key="5">
    <source>
        <dbReference type="ARBA" id="ARBA00022490"/>
    </source>
</evidence>
<evidence type="ECO:0000256" key="3">
    <source>
        <dbReference type="ARBA" id="ARBA00004556"/>
    </source>
</evidence>
<evidence type="ECO:0000256" key="18">
    <source>
        <dbReference type="ARBA" id="ARBA00056977"/>
    </source>
</evidence>
<dbReference type="OrthoDB" id="1058301at2759"/>
<keyword evidence="5" id="KW-0963">Cytoplasm</keyword>
<accession>A0A8U0T4A8</accession>
<evidence type="ECO:0000313" key="25">
    <source>
        <dbReference type="Proteomes" id="UP000000715"/>
    </source>
</evidence>
<comment type="catalytic activity">
    <reaction evidence="13">
        <text>1-O-hexadecyl-sn-glycero-3-phosphocholine + H2O = 1-O-hexadecyl-sn-glycero-3-phosphate + choline + H(+)</text>
        <dbReference type="Rhea" id="RHEA:41143"/>
        <dbReference type="ChEBI" id="CHEBI:15354"/>
        <dbReference type="ChEBI" id="CHEBI:15377"/>
        <dbReference type="ChEBI" id="CHEBI:15378"/>
        <dbReference type="ChEBI" id="CHEBI:64496"/>
        <dbReference type="ChEBI" id="CHEBI:77580"/>
    </reaction>
    <physiologicalReaction direction="left-to-right" evidence="13">
        <dbReference type="Rhea" id="RHEA:41144"/>
    </physiologicalReaction>
</comment>
<dbReference type="InterPro" id="IPR017946">
    <property type="entry name" value="PLC-like_Pdiesterase_TIM-brl"/>
</dbReference>
<comment type="catalytic activity">
    <reaction evidence="14">
        <text>N-(5Z,8Z,11Z,14Z-eicosatetraenoyl)-1-(9Z-octadecenoyl)-sn-glycero-3-phosphoethanolamine + H2O = N-(5Z,8Z,11Z,14Z-eicosatetraenoyl)-ethanolamine + 1-(9Z-octadecenoyl)-sn-glycero-3-phosphate + H(+)</text>
        <dbReference type="Rhea" id="RHEA:45544"/>
        <dbReference type="ChEBI" id="CHEBI:2700"/>
        <dbReference type="ChEBI" id="CHEBI:15377"/>
        <dbReference type="ChEBI" id="CHEBI:15378"/>
        <dbReference type="ChEBI" id="CHEBI:74544"/>
        <dbReference type="ChEBI" id="CHEBI:85223"/>
    </reaction>
    <physiologicalReaction direction="left-to-right" evidence="14">
        <dbReference type="Rhea" id="RHEA:45545"/>
    </physiologicalReaction>
</comment>
<evidence type="ECO:0000256" key="19">
    <source>
        <dbReference type="ARBA" id="ARBA00073061"/>
    </source>
</evidence>
<evidence type="ECO:0000256" key="9">
    <source>
        <dbReference type="ARBA" id="ARBA00022824"/>
    </source>
</evidence>
<evidence type="ECO:0000256" key="7">
    <source>
        <dbReference type="ARBA" id="ARBA00022723"/>
    </source>
</evidence>
<evidence type="ECO:0000256" key="8">
    <source>
        <dbReference type="ARBA" id="ARBA00022801"/>
    </source>
</evidence>
<comment type="similarity">
    <text evidence="4">Belongs to the glycerophosphoryl diester phosphodiesterase family.</text>
</comment>
<dbReference type="SUPFAM" id="SSF51695">
    <property type="entry name" value="PLC-like phosphodiesterases"/>
    <property type="match status" value="1"/>
</dbReference>
<feature type="compositionally biased region" description="Gly residues" evidence="22">
    <location>
        <begin position="39"/>
        <end position="50"/>
    </location>
</feature>
<comment type="subcellular location">
    <subcellularLocation>
        <location evidence="3">Cytoplasm</location>
        <location evidence="3">Perinuclear region</location>
    </subcellularLocation>
    <subcellularLocation>
        <location evidence="2">Endoplasmic reticulum</location>
    </subcellularLocation>
    <subcellularLocation>
        <location evidence="1">Membrane</location>
        <topology evidence="1">Multi-pass membrane protein</topology>
    </subcellularLocation>
</comment>
<dbReference type="Pfam" id="PF03009">
    <property type="entry name" value="GDPD"/>
    <property type="match status" value="1"/>
</dbReference>
<evidence type="ECO:0000259" key="24">
    <source>
        <dbReference type="PROSITE" id="PS51704"/>
    </source>
</evidence>
<evidence type="ECO:0000256" key="12">
    <source>
        <dbReference type="ARBA" id="ARBA00023136"/>
    </source>
</evidence>
<evidence type="ECO:0000313" key="26">
    <source>
        <dbReference type="RefSeq" id="XP_004774014.1"/>
    </source>
</evidence>
<dbReference type="AlphaFoldDB" id="A0A8U0T4A8"/>
<evidence type="ECO:0000256" key="17">
    <source>
        <dbReference type="ARBA" id="ARBA00048947"/>
    </source>
</evidence>
<evidence type="ECO:0000256" key="4">
    <source>
        <dbReference type="ARBA" id="ARBA00007277"/>
    </source>
</evidence>
<reference evidence="26" key="1">
    <citation type="submission" date="2025-08" db="UniProtKB">
        <authorList>
            <consortium name="RefSeq"/>
        </authorList>
    </citation>
    <scope>IDENTIFICATION</scope>
    <source>
        <tissue evidence="26">Brain</tissue>
    </source>
</reference>
<dbReference type="RefSeq" id="XP_004774014.1">
    <property type="nucleotide sequence ID" value="XM_004773957.3"/>
</dbReference>
<feature type="compositionally biased region" description="Pro residues" evidence="22">
    <location>
        <begin position="63"/>
        <end position="73"/>
    </location>
</feature>
<feature type="transmembrane region" description="Helical" evidence="23">
    <location>
        <begin position="321"/>
        <end position="341"/>
    </location>
</feature>
<dbReference type="PROSITE" id="PS51704">
    <property type="entry name" value="GP_PDE"/>
    <property type="match status" value="1"/>
</dbReference>
<dbReference type="GO" id="GO:0046872">
    <property type="term" value="F:metal ion binding"/>
    <property type="evidence" value="ECO:0007669"/>
    <property type="project" value="UniProtKB-KW"/>
</dbReference>
<dbReference type="CTD" id="79153"/>
<keyword evidence="9" id="KW-0256">Endoplasmic reticulum</keyword>
<organism evidence="25 26">
    <name type="scientific">Mustela putorius furo</name>
    <name type="common">European domestic ferret</name>
    <name type="synonym">Mustela furo</name>
    <dbReference type="NCBI Taxonomy" id="9669"/>
    <lineage>
        <taxon>Eukaryota</taxon>
        <taxon>Metazoa</taxon>
        <taxon>Chordata</taxon>
        <taxon>Craniata</taxon>
        <taxon>Vertebrata</taxon>
        <taxon>Euteleostomi</taxon>
        <taxon>Mammalia</taxon>
        <taxon>Eutheria</taxon>
        <taxon>Laurasiatheria</taxon>
        <taxon>Carnivora</taxon>
        <taxon>Caniformia</taxon>
        <taxon>Musteloidea</taxon>
        <taxon>Mustelidae</taxon>
        <taxon>Mustelinae</taxon>
        <taxon>Mustela</taxon>
    </lineage>
</organism>
<dbReference type="InterPro" id="IPR030395">
    <property type="entry name" value="GP_PDE_dom"/>
</dbReference>
<evidence type="ECO:0000256" key="14">
    <source>
        <dbReference type="ARBA" id="ARBA00047392"/>
    </source>
</evidence>
<dbReference type="PANTHER" id="PTHR42758">
    <property type="entry name" value="PHOSPHATIDYLGLYCEROL PHOSPHOLIPASE C"/>
    <property type="match status" value="1"/>
</dbReference>
<dbReference type="GO" id="GO:0008081">
    <property type="term" value="F:phosphoric diester hydrolase activity"/>
    <property type="evidence" value="ECO:0007669"/>
    <property type="project" value="InterPro"/>
</dbReference>
<dbReference type="CDD" id="cd08612">
    <property type="entry name" value="GDPD_GDE4"/>
    <property type="match status" value="1"/>
</dbReference>